<dbReference type="RefSeq" id="WP_094605953.1">
    <property type="nucleotide sequence ID" value="NZ_CP155573.1"/>
</dbReference>
<name>A0ABZ3IVD8_9FIRM</name>
<gene>
    <name evidence="1" type="ORF">SPSIL_055600</name>
</gene>
<dbReference type="EMBL" id="CP155573">
    <property type="protein sequence ID" value="XFO69328.1"/>
    <property type="molecule type" value="Genomic_DNA"/>
</dbReference>
<organism evidence="1 2">
    <name type="scientific">Sporomusa silvacetica DSM 10669</name>
    <dbReference type="NCBI Taxonomy" id="1123289"/>
    <lineage>
        <taxon>Bacteria</taxon>
        <taxon>Bacillati</taxon>
        <taxon>Bacillota</taxon>
        <taxon>Negativicutes</taxon>
        <taxon>Selenomonadales</taxon>
        <taxon>Sporomusaceae</taxon>
        <taxon>Sporomusa</taxon>
    </lineage>
</organism>
<evidence type="ECO:0000313" key="1">
    <source>
        <dbReference type="EMBL" id="XFO69328.1"/>
    </source>
</evidence>
<sequence length="77" mass="8980">MFKETDYSIVMLVEILPIHQSGLYADTFVAVHFKIFNIKDKKYLYHGKLWSEKGFASSALEDINIHLDKILTDTFKL</sequence>
<reference evidence="1" key="1">
    <citation type="submission" date="2024-05" db="EMBL/GenBank/DDBJ databases">
        <title>Isolation and characterization of Sporomusa carbonis sp. nov., a carboxydotrophic hydrogenogen in the genus of Sporomusa isolated from a charcoal burning pile.</title>
        <authorList>
            <person name="Boeer T."/>
            <person name="Rosenbaum F."/>
            <person name="Eysell L."/>
            <person name="Mueller V."/>
            <person name="Daniel R."/>
            <person name="Poehlein A."/>
        </authorList>
    </citation>
    <scope>NUCLEOTIDE SEQUENCE [LARGE SCALE GENOMIC DNA]</scope>
    <source>
        <strain evidence="1">DSM 10669</strain>
    </source>
</reference>
<proteinExistence type="predicted"/>
<protein>
    <submittedName>
        <fullName evidence="1">Uncharacterized protein</fullName>
    </submittedName>
</protein>
<evidence type="ECO:0000313" key="2">
    <source>
        <dbReference type="Proteomes" id="UP000216752"/>
    </source>
</evidence>
<dbReference type="Proteomes" id="UP000216752">
    <property type="component" value="Chromosome"/>
</dbReference>
<keyword evidence="2" id="KW-1185">Reference proteome</keyword>
<accession>A0ABZ3IVD8</accession>